<reference evidence="3 4" key="1">
    <citation type="submission" date="2020-01" db="EMBL/GenBank/DDBJ databases">
        <title>Whole genome and functional gene identification of agarase of Vibrio HN897.</title>
        <authorList>
            <person name="Liu Y."/>
            <person name="Zhao Z."/>
        </authorList>
    </citation>
    <scope>NUCLEOTIDE SEQUENCE [LARGE SCALE GENOMIC DNA]</scope>
    <source>
        <strain evidence="3 4">HN897</strain>
    </source>
</reference>
<feature type="transmembrane region" description="Helical" evidence="1">
    <location>
        <begin position="205"/>
        <end position="227"/>
    </location>
</feature>
<gene>
    <name evidence="3" type="ORF">GT360_07385</name>
</gene>
<dbReference type="AlphaFoldDB" id="A0A7Z2T2W3"/>
<dbReference type="Pfam" id="PF13386">
    <property type="entry name" value="DsbD_2"/>
    <property type="match status" value="1"/>
</dbReference>
<evidence type="ECO:0000259" key="2">
    <source>
        <dbReference type="Pfam" id="PF13386"/>
    </source>
</evidence>
<dbReference type="EMBL" id="CP047475">
    <property type="protein sequence ID" value="QIA63351.1"/>
    <property type="molecule type" value="Genomic_DNA"/>
</dbReference>
<organism evidence="3 4">
    <name type="scientific">Vibrio astriarenae</name>
    <dbReference type="NCBI Taxonomy" id="1481923"/>
    <lineage>
        <taxon>Bacteria</taxon>
        <taxon>Pseudomonadati</taxon>
        <taxon>Pseudomonadota</taxon>
        <taxon>Gammaproteobacteria</taxon>
        <taxon>Vibrionales</taxon>
        <taxon>Vibrionaceae</taxon>
        <taxon>Vibrio</taxon>
    </lineage>
</organism>
<sequence>MNLDLIGAFTVGLVGSAHCIGMCGGIASLVAIDPSSSLTTKTKLGNTLGYNLGRLLSYALLGALLGGALATVVELAQISQLLIGLRLLAALLMILLGLYIGQWWFGVLKLESLGKGIWRYISPIAKKLLPVSHPLKAIPLGFLWGWLPCGLVYSMLSWSIVSGGAVEGAVIMLTFGVGTLPSMLAFGVGATAVNRIKTSRLFRTTAGIVLIGYGIFTAIHALSMFVAH</sequence>
<dbReference type="PANTHER" id="PTHR42208:SF1">
    <property type="entry name" value="HEAVY METAL TRANSPORTER"/>
    <property type="match status" value="1"/>
</dbReference>
<dbReference type="InterPro" id="IPR039447">
    <property type="entry name" value="UreH-like_TM_dom"/>
</dbReference>
<dbReference type="KEGG" id="vas:GT360_07385"/>
<keyword evidence="1" id="KW-0472">Membrane</keyword>
<feature type="transmembrane region" description="Helical" evidence="1">
    <location>
        <begin position="137"/>
        <end position="156"/>
    </location>
</feature>
<keyword evidence="1" id="KW-0812">Transmembrane</keyword>
<accession>A0A7Z2T2W3</accession>
<keyword evidence="4" id="KW-1185">Reference proteome</keyword>
<dbReference type="Proteomes" id="UP000464262">
    <property type="component" value="Chromosome 1"/>
</dbReference>
<protein>
    <submittedName>
        <fullName evidence="3">Sulfite exporter TauE/SafE family protein</fullName>
    </submittedName>
</protein>
<proteinExistence type="predicted"/>
<keyword evidence="1" id="KW-1133">Transmembrane helix</keyword>
<evidence type="ECO:0000313" key="3">
    <source>
        <dbReference type="EMBL" id="QIA63351.1"/>
    </source>
</evidence>
<evidence type="ECO:0000256" key="1">
    <source>
        <dbReference type="SAM" id="Phobius"/>
    </source>
</evidence>
<evidence type="ECO:0000313" key="4">
    <source>
        <dbReference type="Proteomes" id="UP000464262"/>
    </source>
</evidence>
<feature type="transmembrane region" description="Helical" evidence="1">
    <location>
        <begin position="83"/>
        <end position="105"/>
    </location>
</feature>
<feature type="transmembrane region" description="Helical" evidence="1">
    <location>
        <begin position="168"/>
        <end position="193"/>
    </location>
</feature>
<feature type="domain" description="Urease accessory protein UreH-like transmembrane" evidence="2">
    <location>
        <begin position="8"/>
        <end position="215"/>
    </location>
</feature>
<feature type="transmembrane region" description="Helical" evidence="1">
    <location>
        <begin position="55"/>
        <end position="76"/>
    </location>
</feature>
<name>A0A7Z2T2W3_9VIBR</name>
<dbReference type="RefSeq" id="WP_164648245.1">
    <property type="nucleotide sequence ID" value="NZ_CP047475.1"/>
</dbReference>
<dbReference type="PANTHER" id="PTHR42208">
    <property type="entry name" value="HEAVY METAL TRANSPORTER-RELATED"/>
    <property type="match status" value="1"/>
</dbReference>